<dbReference type="GO" id="GO:0006189">
    <property type="term" value="P:'de novo' IMP biosynthetic process"/>
    <property type="evidence" value="ECO:0007669"/>
    <property type="project" value="UniProtKB-UniRule"/>
</dbReference>
<keyword evidence="2 6" id="KW-0808">Transferase</keyword>
<protein>
    <recommendedName>
        <fullName evidence="6">Phosphoribosylglycinamide formyltransferase</fullName>
        <ecNumber evidence="6">2.1.2.2</ecNumber>
    </recommendedName>
    <alternativeName>
        <fullName evidence="6">5'-phosphoribosylglycinamide transformylase</fullName>
    </alternativeName>
    <alternativeName>
        <fullName evidence="6">GAR transformylase</fullName>
        <shortName evidence="6">GART</shortName>
    </alternativeName>
</protein>
<dbReference type="NCBIfam" id="TIGR00639">
    <property type="entry name" value="PurN"/>
    <property type="match status" value="1"/>
</dbReference>
<dbReference type="InterPro" id="IPR004607">
    <property type="entry name" value="GART"/>
</dbReference>
<comment type="similarity">
    <text evidence="4 6">Belongs to the GART family.</text>
</comment>
<dbReference type="GO" id="GO:0004644">
    <property type="term" value="F:phosphoribosylglycinamide formyltransferase activity"/>
    <property type="evidence" value="ECO:0007669"/>
    <property type="project" value="UniProtKB-UniRule"/>
</dbReference>
<evidence type="ECO:0000256" key="5">
    <source>
        <dbReference type="ARBA" id="ARBA00047664"/>
    </source>
</evidence>
<keyword evidence="3 6" id="KW-0658">Purine biosynthesis</keyword>
<evidence type="ECO:0000256" key="6">
    <source>
        <dbReference type="HAMAP-Rule" id="MF_01930"/>
    </source>
</evidence>
<dbReference type="InterPro" id="IPR001555">
    <property type="entry name" value="GART_AS"/>
</dbReference>
<dbReference type="STRING" id="1642646.ING2E5A_0687"/>
<dbReference type="PANTHER" id="PTHR43369">
    <property type="entry name" value="PHOSPHORIBOSYLGLYCINAMIDE FORMYLTRANSFERASE"/>
    <property type="match status" value="1"/>
</dbReference>
<dbReference type="UniPathway" id="UPA00074">
    <property type="reaction ID" value="UER00126"/>
</dbReference>
<evidence type="ECO:0000313" key="9">
    <source>
        <dbReference type="EMBL" id="SCM56025.1"/>
    </source>
</evidence>
<comment type="catalytic activity">
    <reaction evidence="5 6">
        <text>N(1)-(5-phospho-beta-D-ribosyl)glycinamide + (6R)-10-formyltetrahydrofolate = N(2)-formyl-N(1)-(5-phospho-beta-D-ribosyl)glycinamide + (6S)-5,6,7,8-tetrahydrofolate + H(+)</text>
        <dbReference type="Rhea" id="RHEA:15053"/>
        <dbReference type="ChEBI" id="CHEBI:15378"/>
        <dbReference type="ChEBI" id="CHEBI:57453"/>
        <dbReference type="ChEBI" id="CHEBI:143788"/>
        <dbReference type="ChEBI" id="CHEBI:147286"/>
        <dbReference type="ChEBI" id="CHEBI:195366"/>
        <dbReference type="EC" id="2.1.2.2"/>
    </reaction>
</comment>
<evidence type="ECO:0000256" key="3">
    <source>
        <dbReference type="ARBA" id="ARBA00022755"/>
    </source>
</evidence>
<evidence type="ECO:0000256" key="7">
    <source>
        <dbReference type="SAM" id="SignalP"/>
    </source>
</evidence>
<dbReference type="PROSITE" id="PS00373">
    <property type="entry name" value="GART"/>
    <property type="match status" value="1"/>
</dbReference>
<dbReference type="AlphaFoldDB" id="A0A1G4G4Y2"/>
<comment type="pathway">
    <text evidence="1 6">Purine metabolism; IMP biosynthesis via de novo pathway; N(2)-formyl-N(1)-(5-phospho-D-ribosyl)glycinamide from N(1)-(5-phospho-D-ribosyl)glycinamide (10-formyl THF route): step 1/1.</text>
</comment>
<evidence type="ECO:0000256" key="4">
    <source>
        <dbReference type="ARBA" id="ARBA00038440"/>
    </source>
</evidence>
<evidence type="ECO:0000256" key="2">
    <source>
        <dbReference type="ARBA" id="ARBA00022679"/>
    </source>
</evidence>
<dbReference type="KEGG" id="pmuc:ING2E5A_0687"/>
<comment type="caution">
    <text evidence="6">Lacks conserved residue(s) required for the propagation of feature annotation.</text>
</comment>
<evidence type="ECO:0000259" key="8">
    <source>
        <dbReference type="Pfam" id="PF00551"/>
    </source>
</evidence>
<feature type="binding site" evidence="6">
    <location>
        <position position="113"/>
    </location>
    <ligand>
        <name>(6R)-10-formyltetrahydrofolate</name>
        <dbReference type="ChEBI" id="CHEBI:195366"/>
    </ligand>
</feature>
<dbReference type="HAMAP" id="MF_01930">
    <property type="entry name" value="PurN"/>
    <property type="match status" value="1"/>
</dbReference>
<comment type="function">
    <text evidence="6">Catalyzes the transfer of a formyl group from 10-formyltetrahydrofolate to 5-phospho-ribosyl-glycinamide (GAR), producing 5-phospho-ribosyl-N-formylglycinamide (FGAR) and tetrahydrofolate.</text>
</comment>
<evidence type="ECO:0000256" key="1">
    <source>
        <dbReference type="ARBA" id="ARBA00005054"/>
    </source>
</evidence>
<evidence type="ECO:0000313" key="10">
    <source>
        <dbReference type="Proteomes" id="UP000178485"/>
    </source>
</evidence>
<feature type="chain" id="PRO_5009603795" description="Phosphoribosylglycinamide formyltransferase" evidence="7">
    <location>
        <begin position="20"/>
        <end position="200"/>
    </location>
</feature>
<feature type="domain" description="Formyl transferase N-terminal" evidence="8">
    <location>
        <begin position="14"/>
        <end position="193"/>
    </location>
</feature>
<dbReference type="Gene3D" id="3.40.50.170">
    <property type="entry name" value="Formyl transferase, N-terminal domain"/>
    <property type="match status" value="1"/>
</dbReference>
<dbReference type="InterPro" id="IPR002376">
    <property type="entry name" value="Formyl_transf_N"/>
</dbReference>
<dbReference type="Proteomes" id="UP000178485">
    <property type="component" value="Chromosome i"/>
</dbReference>
<sequence length="200" mass="22395">MIFCARLTLIFMTKIAIFASGSGTNAENIARYFSNSEEIEIAVILSNKQRAGVHERARKLGIPSYTFSKTEFDDGELILETLHQYGVDFIVLAGFLLKVSPPLLEAFPYKIINIHPALLPKYGGKGMYGDHVHRAVVDAGEKESGISIHYVNEEYDEGDIIFQARCEVLPGDTPADVAQKVHELEYTYFPQVIAKLLREK</sequence>
<dbReference type="InterPro" id="IPR036477">
    <property type="entry name" value="Formyl_transf_N_sf"/>
</dbReference>
<reference evidence="9 10" key="1">
    <citation type="submission" date="2016-08" db="EMBL/GenBank/DDBJ databases">
        <authorList>
            <person name="Seilhamer J.J."/>
        </authorList>
    </citation>
    <scope>NUCLEOTIDE SEQUENCE [LARGE SCALE GENOMIC DNA]</scope>
    <source>
        <strain evidence="9">ING2-E5A</strain>
    </source>
</reference>
<name>A0A1G4G4Y2_9BACT</name>
<organism evidence="9 10">
    <name type="scientific">Petrimonas mucosa</name>
    <dbReference type="NCBI Taxonomy" id="1642646"/>
    <lineage>
        <taxon>Bacteria</taxon>
        <taxon>Pseudomonadati</taxon>
        <taxon>Bacteroidota</taxon>
        <taxon>Bacteroidia</taxon>
        <taxon>Bacteroidales</taxon>
        <taxon>Dysgonomonadaceae</taxon>
        <taxon>Petrimonas</taxon>
    </lineage>
</organism>
<feature type="binding site" evidence="6">
    <location>
        <begin position="23"/>
        <end position="25"/>
    </location>
    <ligand>
        <name>N(1)-(5-phospho-beta-D-ribosyl)glycinamide</name>
        <dbReference type="ChEBI" id="CHEBI:143788"/>
    </ligand>
</feature>
<feature type="site" description="Raises pKa of active site His" evidence="6">
    <location>
        <position position="156"/>
    </location>
</feature>
<dbReference type="EMBL" id="LT608328">
    <property type="protein sequence ID" value="SCM56025.1"/>
    <property type="molecule type" value="Genomic_DNA"/>
</dbReference>
<feature type="binding site" evidence="6">
    <location>
        <position position="69"/>
    </location>
    <ligand>
        <name>(6R)-10-formyltetrahydrofolate</name>
        <dbReference type="ChEBI" id="CHEBI:195366"/>
    </ligand>
</feature>
<dbReference type="EC" id="2.1.2.2" evidence="6"/>
<feature type="active site" description="Proton donor" evidence="6">
    <location>
        <position position="115"/>
    </location>
</feature>
<dbReference type="Pfam" id="PF00551">
    <property type="entry name" value="Formyl_trans_N"/>
    <property type="match status" value="1"/>
</dbReference>
<feature type="signal peptide" evidence="7">
    <location>
        <begin position="1"/>
        <end position="19"/>
    </location>
</feature>
<dbReference type="CDD" id="cd08645">
    <property type="entry name" value="FMT_core_GART"/>
    <property type="match status" value="1"/>
</dbReference>
<dbReference type="SUPFAM" id="SSF53328">
    <property type="entry name" value="Formyltransferase"/>
    <property type="match status" value="1"/>
</dbReference>
<dbReference type="GO" id="GO:0005829">
    <property type="term" value="C:cytosol"/>
    <property type="evidence" value="ECO:0007669"/>
    <property type="project" value="TreeGrafter"/>
</dbReference>
<keyword evidence="7" id="KW-0732">Signal</keyword>
<accession>A0A1G4G4Y2</accession>
<gene>
    <name evidence="9" type="primary">PUR3</name>
    <name evidence="6" type="synonym">purN</name>
    <name evidence="9" type="ORF">ING2E5A_0687</name>
</gene>
<proteinExistence type="inferred from homology"/>
<keyword evidence="10" id="KW-1185">Reference proteome</keyword>
<dbReference type="PANTHER" id="PTHR43369:SF2">
    <property type="entry name" value="PHOSPHORIBOSYLGLYCINAMIDE FORMYLTRANSFERASE"/>
    <property type="match status" value="1"/>
</dbReference>